<dbReference type="Proteomes" id="UP000253741">
    <property type="component" value="Unassembled WGS sequence"/>
</dbReference>
<dbReference type="PANTHER" id="PTHR43161">
    <property type="entry name" value="SORBITOL DEHYDROGENASE"/>
    <property type="match status" value="1"/>
</dbReference>
<keyword evidence="3" id="KW-0479">Metal-binding</keyword>
<keyword evidence="5" id="KW-0560">Oxidoreductase</keyword>
<organism evidence="7 8">
    <name type="scientific">Streptomyces corynorhini</name>
    <dbReference type="NCBI Taxonomy" id="2282652"/>
    <lineage>
        <taxon>Bacteria</taxon>
        <taxon>Bacillati</taxon>
        <taxon>Actinomycetota</taxon>
        <taxon>Actinomycetes</taxon>
        <taxon>Kitasatosporales</taxon>
        <taxon>Streptomycetaceae</taxon>
        <taxon>Streptomyces</taxon>
    </lineage>
</organism>
<dbReference type="Gene3D" id="3.90.180.10">
    <property type="entry name" value="Medium-chain alcohol dehydrogenases, catalytic domain"/>
    <property type="match status" value="1"/>
</dbReference>
<dbReference type="AlphaFoldDB" id="A0A370B6G3"/>
<dbReference type="Pfam" id="PF08240">
    <property type="entry name" value="ADH_N"/>
    <property type="match status" value="1"/>
</dbReference>
<evidence type="ECO:0000313" key="8">
    <source>
        <dbReference type="Proteomes" id="UP000253741"/>
    </source>
</evidence>
<dbReference type="InterPro" id="IPR020843">
    <property type="entry name" value="ER"/>
</dbReference>
<dbReference type="CDD" id="cd08232">
    <property type="entry name" value="idonate-5-DH"/>
    <property type="match status" value="1"/>
</dbReference>
<dbReference type="PANTHER" id="PTHR43161:SF9">
    <property type="entry name" value="SORBITOL DEHYDROGENASE"/>
    <property type="match status" value="1"/>
</dbReference>
<dbReference type="Pfam" id="PF00107">
    <property type="entry name" value="ADH_zinc_N"/>
    <property type="match status" value="1"/>
</dbReference>
<keyword evidence="8" id="KW-1185">Reference proteome</keyword>
<gene>
    <name evidence="7" type="ORF">DVH02_25400</name>
</gene>
<dbReference type="EMBL" id="QQNA01000223">
    <property type="protein sequence ID" value="RDG35443.1"/>
    <property type="molecule type" value="Genomic_DNA"/>
</dbReference>
<comment type="cofactor">
    <cofactor evidence="1">
        <name>Zn(2+)</name>
        <dbReference type="ChEBI" id="CHEBI:29105"/>
    </cofactor>
</comment>
<evidence type="ECO:0000259" key="6">
    <source>
        <dbReference type="SMART" id="SM00829"/>
    </source>
</evidence>
<dbReference type="InterPro" id="IPR013154">
    <property type="entry name" value="ADH-like_N"/>
</dbReference>
<dbReference type="InterPro" id="IPR013149">
    <property type="entry name" value="ADH-like_C"/>
</dbReference>
<keyword evidence="4" id="KW-0862">Zinc</keyword>
<reference evidence="7 8" key="1">
    <citation type="submission" date="2018-07" db="EMBL/GenBank/DDBJ databases">
        <title>Streptomyces species from bats.</title>
        <authorList>
            <person name="Dunlap C."/>
        </authorList>
    </citation>
    <scope>NUCLEOTIDE SEQUENCE [LARGE SCALE GENOMIC DNA]</scope>
    <source>
        <strain evidence="7 8">AC230</strain>
    </source>
</reference>
<evidence type="ECO:0000313" key="7">
    <source>
        <dbReference type="EMBL" id="RDG35443.1"/>
    </source>
</evidence>
<dbReference type="OrthoDB" id="9797931at2"/>
<evidence type="ECO:0000256" key="5">
    <source>
        <dbReference type="ARBA" id="ARBA00023002"/>
    </source>
</evidence>
<dbReference type="InterPro" id="IPR036291">
    <property type="entry name" value="NAD(P)-bd_dom_sf"/>
</dbReference>
<evidence type="ECO:0000256" key="1">
    <source>
        <dbReference type="ARBA" id="ARBA00001947"/>
    </source>
</evidence>
<evidence type="ECO:0000256" key="2">
    <source>
        <dbReference type="ARBA" id="ARBA00008072"/>
    </source>
</evidence>
<name>A0A370B6G3_9ACTN</name>
<protein>
    <submittedName>
        <fullName evidence="7">L-idonate 5-dehydrogenase</fullName>
    </submittedName>
</protein>
<dbReference type="GO" id="GO:0016491">
    <property type="term" value="F:oxidoreductase activity"/>
    <property type="evidence" value="ECO:0007669"/>
    <property type="project" value="UniProtKB-KW"/>
</dbReference>
<comment type="similarity">
    <text evidence="2">Belongs to the zinc-containing alcohol dehydrogenase family.</text>
</comment>
<dbReference type="SUPFAM" id="SSF51735">
    <property type="entry name" value="NAD(P)-binding Rossmann-fold domains"/>
    <property type="match status" value="1"/>
</dbReference>
<evidence type="ECO:0000256" key="3">
    <source>
        <dbReference type="ARBA" id="ARBA00022723"/>
    </source>
</evidence>
<dbReference type="InterPro" id="IPR011032">
    <property type="entry name" value="GroES-like_sf"/>
</dbReference>
<dbReference type="SMART" id="SM00829">
    <property type="entry name" value="PKS_ER"/>
    <property type="match status" value="1"/>
</dbReference>
<sequence length="344" mass="35633">MKAVVVHGPRDLRIDERPRPEPGPGEVLVAMEWGGICGSDVAYWKHGVSGTAALRHPLVLGHEVAGRIAETGPGTSGLTDGQPVTVHPAEPEGNEPLPERIAGRTNLHRRIRYFGSAAFDPHTDGGFSEYRVVRADRIRPLPEGVSTEHGALAEPLAVALHAVRRAGDVRGRTVLVNGAGPIGALVVAALKHRGAAAVIASDLSGTSLRVARAMGADETVDVSSGAPLPEDVELSFDASGAPAALGPVLRATARGGTLVQVGNLPGAAAPAALGDLVTREITWIGSYRFVEEIDDALAAMRDGLDVSPVISHRFGLDRAGEALAVAAGSGSSKVMLRLDRTAAR</sequence>
<dbReference type="Gene3D" id="3.40.50.720">
    <property type="entry name" value="NAD(P)-binding Rossmann-like Domain"/>
    <property type="match status" value="1"/>
</dbReference>
<dbReference type="GO" id="GO:0046872">
    <property type="term" value="F:metal ion binding"/>
    <property type="evidence" value="ECO:0007669"/>
    <property type="project" value="UniProtKB-KW"/>
</dbReference>
<feature type="domain" description="Enoyl reductase (ER)" evidence="6">
    <location>
        <begin position="8"/>
        <end position="336"/>
    </location>
</feature>
<evidence type="ECO:0000256" key="4">
    <source>
        <dbReference type="ARBA" id="ARBA00022833"/>
    </source>
</evidence>
<dbReference type="SUPFAM" id="SSF50129">
    <property type="entry name" value="GroES-like"/>
    <property type="match status" value="1"/>
</dbReference>
<proteinExistence type="inferred from homology"/>
<comment type="caution">
    <text evidence="7">The sequence shown here is derived from an EMBL/GenBank/DDBJ whole genome shotgun (WGS) entry which is preliminary data.</text>
</comment>
<dbReference type="RefSeq" id="WP_114626175.1">
    <property type="nucleotide sequence ID" value="NZ_QQNA01000223.1"/>
</dbReference>
<accession>A0A370B6G3</accession>